<keyword evidence="1" id="KW-0175">Coiled coil</keyword>
<evidence type="ECO:0000256" key="1">
    <source>
        <dbReference type="SAM" id="Coils"/>
    </source>
</evidence>
<dbReference type="EMBL" id="JAIOIU010000033">
    <property type="protein sequence ID" value="MBZ0159141.1"/>
    <property type="molecule type" value="Genomic_DNA"/>
</dbReference>
<comment type="caution">
    <text evidence="2">The sequence shown here is derived from an EMBL/GenBank/DDBJ whole genome shotgun (WGS) entry which is preliminary data.</text>
</comment>
<accession>A0AAJ1AIL5</accession>
<feature type="coiled-coil region" evidence="1">
    <location>
        <begin position="126"/>
        <end position="160"/>
    </location>
</feature>
<proteinExistence type="predicted"/>
<evidence type="ECO:0000313" key="3">
    <source>
        <dbReference type="Proteomes" id="UP001197609"/>
    </source>
</evidence>
<dbReference type="Pfam" id="PF09903">
    <property type="entry name" value="DUF2130"/>
    <property type="match status" value="1"/>
</dbReference>
<dbReference type="Proteomes" id="UP001197609">
    <property type="component" value="Unassembled WGS sequence"/>
</dbReference>
<protein>
    <submittedName>
        <fullName evidence="2">DUF2130 domain-containing protein</fullName>
    </submittedName>
</protein>
<dbReference type="AlphaFoldDB" id="A0AAJ1AIL5"/>
<organism evidence="2 3">
    <name type="scientific">Candidatus Methylomirabilis tolerans</name>
    <dbReference type="NCBI Taxonomy" id="3123416"/>
    <lineage>
        <taxon>Bacteria</taxon>
        <taxon>Candidatus Methylomirabilota</taxon>
        <taxon>Candidatus Methylomirabilia</taxon>
        <taxon>Candidatus Methylomirabilales</taxon>
        <taxon>Candidatus Methylomirabilaceae</taxon>
        <taxon>Candidatus Methylomirabilis</taxon>
    </lineage>
</organism>
<dbReference type="InterPro" id="IPR019219">
    <property type="entry name" value="DUF2130"/>
</dbReference>
<reference evidence="2 3" key="1">
    <citation type="journal article" date="2021" name="bioRxiv">
        <title>Unraveling nitrogen, sulfur and carbon metabolic pathways and microbial community transcriptional responses to substrate deprivation and toxicity stresses in a bioreactor mimicking anoxic brackish coastal sediment conditions.</title>
        <authorList>
            <person name="Martins P.D."/>
            <person name="Echeveste M.J."/>
            <person name="Arshad A."/>
            <person name="Kurth J."/>
            <person name="Ouboter H."/>
            <person name="Jetten M.S.M."/>
            <person name="Welte C.U."/>
        </authorList>
    </citation>
    <scope>NUCLEOTIDE SEQUENCE [LARGE SCALE GENOMIC DNA]</scope>
    <source>
        <strain evidence="2">MAG_38</strain>
    </source>
</reference>
<gene>
    <name evidence="2" type="ORF">K8G79_03190</name>
</gene>
<sequence>MIVPDTIACPQCGAQIPLSDALRAHMREDFEQTLQVRLAEEHAKALAQAKADLAIDHANLTAELTEKATQLEDSRTRELALLKKARTLEDEKVALDLELERRLQAERATIEQTVETRLAEQHRLRDLEKDKQLSDLRRQIEELKRKAEQGSQQNQGEAAELDLEAMLRTAFPQDEIAPVPKGIRGADVIQRVISPGGRACGCIVWEAKNTKAWSDGWLEKLRDDRRELKADVAAIATTALPKDVKHLALVEGVWVTDFTALPGLATALRSQLIQVASARAAAQGRGTKMEQLYDYLTGTDFRQRVEAIAEAFVAMKEDLDRERRAIEKIWAAREKQLGRALSGLAGMYGDMQGLVGASLPKVAHLELGAGDGQPALPAMDHP</sequence>
<evidence type="ECO:0000313" key="2">
    <source>
        <dbReference type="EMBL" id="MBZ0159141.1"/>
    </source>
</evidence>
<name>A0AAJ1AIL5_9BACT</name>